<evidence type="ECO:0000256" key="2">
    <source>
        <dbReference type="ARBA" id="ARBA00005695"/>
    </source>
</evidence>
<sequence>MLPGGQRGNDHENTVTFGACRGTGCRSDDHHAGCSPDNTIVVGLSADASTFDPAQISSRDNANIAKHIFATLFQVNFEGEVQPYLVDETAVSEDGLSYTFTLKPDLTCEDGEPLTAEDVAYSFNRPADKASAFTGNTPGFVYTTLGFKSAEVVDDLNVKVNLTAKTTLALGMMAQVYIHCKDSYEAMTVEEAASNPVGSGSYRVASWDRGSQIVLEKVKDPGTFDTIIWRIIPEASTRTAELIAGNVDIITNVAPDQIDAINNSGSATVEQVDGTRRMQVGFNLGKGVEGMPGAKEIQDPKVRFAMQYAVDVPGICSQLLGTECTRMTSLVNPPNGNPDLEPIPYDPDMAEQLLDEAGYPRGENGVRFSIRLQGPRGRYLNDANVVQAIGQYLNDVGIETEVELLEWASVYSPLLRTKEMGPLFFLGQGGVTWNPLYDMSLFSTPDGATNYQSWTDQRWFDDWKLAIDADTVEEARPVINRMLKLFYDEGPWLQLYFQPDFYGVSNRIDWKPRRDEEIELFAAKLK</sequence>
<evidence type="ECO:0000259" key="5">
    <source>
        <dbReference type="Pfam" id="PF00496"/>
    </source>
</evidence>
<dbReference type="AlphaFoldDB" id="A0A6M1SRJ9"/>
<evidence type="ECO:0000256" key="4">
    <source>
        <dbReference type="ARBA" id="ARBA00022729"/>
    </source>
</evidence>
<evidence type="ECO:0000256" key="1">
    <source>
        <dbReference type="ARBA" id="ARBA00004418"/>
    </source>
</evidence>
<dbReference type="PANTHER" id="PTHR30290:SF9">
    <property type="entry name" value="OLIGOPEPTIDE-BINDING PROTEIN APPA"/>
    <property type="match status" value="1"/>
</dbReference>
<dbReference type="PIRSF" id="PIRSF002741">
    <property type="entry name" value="MppA"/>
    <property type="match status" value="1"/>
</dbReference>
<comment type="similarity">
    <text evidence="2">Belongs to the bacterial solute-binding protein 5 family.</text>
</comment>
<keyword evidence="4" id="KW-0732">Signal</keyword>
<organism evidence="6 7">
    <name type="scientific">Devosia aurantiaca</name>
    <dbReference type="NCBI Taxonomy" id="2714858"/>
    <lineage>
        <taxon>Bacteria</taxon>
        <taxon>Pseudomonadati</taxon>
        <taxon>Pseudomonadota</taxon>
        <taxon>Alphaproteobacteria</taxon>
        <taxon>Hyphomicrobiales</taxon>
        <taxon>Devosiaceae</taxon>
        <taxon>Devosia</taxon>
    </lineage>
</organism>
<dbReference type="Pfam" id="PF00496">
    <property type="entry name" value="SBP_bac_5"/>
    <property type="match status" value="1"/>
</dbReference>
<reference evidence="6 7" key="2">
    <citation type="submission" date="2020-03" db="EMBL/GenBank/DDBJ databases">
        <title>Devosia chinhatensis sp. nov., isolated from a hexachlorocyclohexane (HCH) dump site in India.</title>
        <authorList>
            <person name="Kumar M."/>
            <person name="Lal R."/>
        </authorList>
    </citation>
    <scope>NUCLEOTIDE SEQUENCE [LARGE SCALE GENOMIC DNA]</scope>
    <source>
        <strain evidence="6 7">H239</strain>
    </source>
</reference>
<keyword evidence="7" id="KW-1185">Reference proteome</keyword>
<dbReference type="GO" id="GO:0043190">
    <property type="term" value="C:ATP-binding cassette (ABC) transporter complex"/>
    <property type="evidence" value="ECO:0007669"/>
    <property type="project" value="InterPro"/>
</dbReference>
<feature type="domain" description="Solute-binding protein family 5" evidence="5">
    <location>
        <begin position="80"/>
        <end position="449"/>
    </location>
</feature>
<comment type="caution">
    <text evidence="6">The sequence shown here is derived from an EMBL/GenBank/DDBJ whole genome shotgun (WGS) entry which is preliminary data.</text>
</comment>
<reference evidence="6 7" key="1">
    <citation type="submission" date="2020-02" db="EMBL/GenBank/DDBJ databases">
        <authorList>
            <person name="Khan S.A."/>
            <person name="Jeon C.O."/>
            <person name="Chun B.H."/>
        </authorList>
    </citation>
    <scope>NUCLEOTIDE SEQUENCE [LARGE SCALE GENOMIC DNA]</scope>
    <source>
        <strain evidence="6 7">H239</strain>
    </source>
</reference>
<dbReference type="Gene3D" id="3.40.190.10">
    <property type="entry name" value="Periplasmic binding protein-like II"/>
    <property type="match status" value="1"/>
</dbReference>
<dbReference type="Gene3D" id="3.10.105.10">
    <property type="entry name" value="Dipeptide-binding Protein, Domain 3"/>
    <property type="match status" value="1"/>
</dbReference>
<dbReference type="EMBL" id="JAALFG010000002">
    <property type="protein sequence ID" value="NGP17825.1"/>
    <property type="molecule type" value="Genomic_DNA"/>
</dbReference>
<dbReference type="GO" id="GO:1904680">
    <property type="term" value="F:peptide transmembrane transporter activity"/>
    <property type="evidence" value="ECO:0007669"/>
    <property type="project" value="TreeGrafter"/>
</dbReference>
<keyword evidence="3" id="KW-0813">Transport</keyword>
<dbReference type="GO" id="GO:0015833">
    <property type="term" value="P:peptide transport"/>
    <property type="evidence" value="ECO:0007669"/>
    <property type="project" value="TreeGrafter"/>
</dbReference>
<dbReference type="InterPro" id="IPR030678">
    <property type="entry name" value="Peptide/Ni-bd"/>
</dbReference>
<name>A0A6M1SRJ9_9HYPH</name>
<accession>A0A6M1SRJ9</accession>
<dbReference type="SUPFAM" id="SSF53850">
    <property type="entry name" value="Periplasmic binding protein-like II"/>
    <property type="match status" value="1"/>
</dbReference>
<comment type="subcellular location">
    <subcellularLocation>
        <location evidence="1">Periplasm</location>
    </subcellularLocation>
</comment>
<dbReference type="Proteomes" id="UP000474802">
    <property type="component" value="Unassembled WGS sequence"/>
</dbReference>
<dbReference type="PANTHER" id="PTHR30290">
    <property type="entry name" value="PERIPLASMIC BINDING COMPONENT OF ABC TRANSPORTER"/>
    <property type="match status" value="1"/>
</dbReference>
<protein>
    <submittedName>
        <fullName evidence="6">ABC transporter substrate-binding protein</fullName>
    </submittedName>
</protein>
<proteinExistence type="inferred from homology"/>
<evidence type="ECO:0000313" key="7">
    <source>
        <dbReference type="Proteomes" id="UP000474802"/>
    </source>
</evidence>
<evidence type="ECO:0000313" key="6">
    <source>
        <dbReference type="EMBL" id="NGP17825.1"/>
    </source>
</evidence>
<dbReference type="InterPro" id="IPR000914">
    <property type="entry name" value="SBP_5_dom"/>
</dbReference>
<gene>
    <name evidence="6" type="ORF">G5575_09260</name>
</gene>
<dbReference type="GO" id="GO:0030288">
    <property type="term" value="C:outer membrane-bounded periplasmic space"/>
    <property type="evidence" value="ECO:0007669"/>
    <property type="project" value="UniProtKB-ARBA"/>
</dbReference>
<evidence type="ECO:0000256" key="3">
    <source>
        <dbReference type="ARBA" id="ARBA00022448"/>
    </source>
</evidence>
<dbReference type="InterPro" id="IPR039424">
    <property type="entry name" value="SBP_5"/>
</dbReference>